<gene>
    <name evidence="2" type="ORF">Anapl_03818</name>
</gene>
<evidence type="ECO:0000313" key="3">
    <source>
        <dbReference type="Proteomes" id="UP000296049"/>
    </source>
</evidence>
<name>R0M5A9_ANAPL</name>
<protein>
    <submittedName>
        <fullName evidence="2">Uncharacterized protein</fullName>
    </submittedName>
</protein>
<keyword evidence="3" id="KW-1185">Reference proteome</keyword>
<accession>R0M5A9</accession>
<feature type="region of interest" description="Disordered" evidence="1">
    <location>
        <begin position="175"/>
        <end position="203"/>
    </location>
</feature>
<evidence type="ECO:0000313" key="2">
    <source>
        <dbReference type="EMBL" id="EOB07818.1"/>
    </source>
</evidence>
<evidence type="ECO:0000256" key="1">
    <source>
        <dbReference type="SAM" id="MobiDB-lite"/>
    </source>
</evidence>
<reference evidence="3" key="1">
    <citation type="journal article" date="2013" name="Nat. Genet.">
        <title>The duck genome and transcriptome provide insight into an avian influenza virus reservoir species.</title>
        <authorList>
            <person name="Huang Y."/>
            <person name="Li Y."/>
            <person name="Burt D.W."/>
            <person name="Chen H."/>
            <person name="Zhang Y."/>
            <person name="Qian W."/>
            <person name="Kim H."/>
            <person name="Gan S."/>
            <person name="Zhao Y."/>
            <person name="Li J."/>
            <person name="Yi K."/>
            <person name="Feng H."/>
            <person name="Zhu P."/>
            <person name="Li B."/>
            <person name="Liu Q."/>
            <person name="Fairley S."/>
            <person name="Magor K.E."/>
            <person name="Du Z."/>
            <person name="Hu X."/>
            <person name="Goodman L."/>
            <person name="Tafer H."/>
            <person name="Vignal A."/>
            <person name="Lee T."/>
            <person name="Kim K.W."/>
            <person name="Sheng Z."/>
            <person name="An Y."/>
            <person name="Searle S."/>
            <person name="Herrero J."/>
            <person name="Groenen M.A."/>
            <person name="Crooijmans R.P."/>
            <person name="Faraut T."/>
            <person name="Cai Q."/>
            <person name="Webster R.G."/>
            <person name="Aldridge J.R."/>
            <person name="Warren W.C."/>
            <person name="Bartschat S."/>
            <person name="Kehr S."/>
            <person name="Marz M."/>
            <person name="Stadler P.F."/>
            <person name="Smith J."/>
            <person name="Kraus R.H."/>
            <person name="Zhao Y."/>
            <person name="Ren L."/>
            <person name="Fei J."/>
            <person name="Morisson M."/>
            <person name="Kaiser P."/>
            <person name="Griffin D.K."/>
            <person name="Rao M."/>
            <person name="Pitel F."/>
            <person name="Wang J."/>
            <person name="Li N."/>
        </authorList>
    </citation>
    <scope>NUCLEOTIDE SEQUENCE [LARGE SCALE GENOMIC DNA]</scope>
</reference>
<proteinExistence type="predicted"/>
<organism evidence="2 3">
    <name type="scientific">Anas platyrhynchos</name>
    <name type="common">Mallard</name>
    <name type="synonym">Anas boschas</name>
    <dbReference type="NCBI Taxonomy" id="8839"/>
    <lineage>
        <taxon>Eukaryota</taxon>
        <taxon>Metazoa</taxon>
        <taxon>Chordata</taxon>
        <taxon>Craniata</taxon>
        <taxon>Vertebrata</taxon>
        <taxon>Euteleostomi</taxon>
        <taxon>Archelosauria</taxon>
        <taxon>Archosauria</taxon>
        <taxon>Dinosauria</taxon>
        <taxon>Saurischia</taxon>
        <taxon>Theropoda</taxon>
        <taxon>Coelurosauria</taxon>
        <taxon>Aves</taxon>
        <taxon>Neognathae</taxon>
        <taxon>Galloanserae</taxon>
        <taxon>Anseriformes</taxon>
        <taxon>Anatidae</taxon>
        <taxon>Anatinae</taxon>
        <taxon>Anas</taxon>
    </lineage>
</organism>
<dbReference type="EMBL" id="KB742490">
    <property type="protein sequence ID" value="EOB07818.1"/>
    <property type="molecule type" value="Genomic_DNA"/>
</dbReference>
<dbReference type="Proteomes" id="UP000296049">
    <property type="component" value="Unassembled WGS sequence"/>
</dbReference>
<sequence>MTVGKDCNRSGHGREMTNLIHFQCFLLCLQGKRLEATQKSKIEEIQVSPQACETLIMTWQADRFGKQSQAAAFKFMNMKASDIRHIHSASQLHATEFPQWALLYHIRTPDPISAAHPTTQITLVFQQLTALTVLVQLNYIQSKYFLIKQKKTQVTRRAPSLGESLTLVRGEKVSGAGRVGQTGDASWEPAAQKQNHENAGGSL</sequence>
<dbReference type="AlphaFoldDB" id="R0M5A9"/>